<accession>A0A1G7EGD1</accession>
<dbReference type="Pfam" id="PF05616">
    <property type="entry name" value="Neisseria_TspB"/>
    <property type="match status" value="1"/>
</dbReference>
<reference evidence="4 5" key="1">
    <citation type="submission" date="2016-10" db="EMBL/GenBank/DDBJ databases">
        <authorList>
            <person name="de Groot N.N."/>
        </authorList>
    </citation>
    <scope>NUCLEOTIDE SEQUENCE [LARGE SCALE GENOMIC DNA]</scope>
    <source>
        <strain evidence="4 5">DSM 16619</strain>
    </source>
</reference>
<evidence type="ECO:0000256" key="2">
    <source>
        <dbReference type="SAM" id="Phobius"/>
    </source>
</evidence>
<sequence>MDHLRTLVAAAFALCGSAHAGYAQLAPPRGFGSVGGGFGYAVAANDAVAGRVITQAGALTANVGGQAVKMPVAYRLAANAPRIAAAVVFANPALRIGVGIAAWLLTGKLVWDATDGVWRQVFDPNSTDGLEYQMPDGSWSTSLIGTCTAHLAFSRSSGGAFYRAVAVSGPGQCSYEYSFSEGPNAQWAKSTVTPPKRQVPVQDECQPGTIPMLGGCATPAIPAPEFDKILNPDNQPAWPMPSTVPKELPPGTVLPVEQPVPNPSPGLNPLPQPLFVPSGNPVPNPKFDPSAPVSPANQPYIQPGVRVVPTPTPRLPWQVDLQPVDRPVDSPDPNPDPVTDPDPKDDAPKEETPDLCEKNPEILACQKLGDITPKDLQKKTVTLSINREDGFGPSNSSCPAPKEFAVFGKPMAFRWDLLCDFASQIRPLLVGFAYLSAALAFMGLSRRD</sequence>
<dbReference type="InterPro" id="IPR008708">
    <property type="entry name" value="Neisseria_TspB"/>
</dbReference>
<evidence type="ECO:0000313" key="5">
    <source>
        <dbReference type="Proteomes" id="UP000198781"/>
    </source>
</evidence>
<feature type="compositionally biased region" description="Basic and acidic residues" evidence="1">
    <location>
        <begin position="341"/>
        <end position="356"/>
    </location>
</feature>
<evidence type="ECO:0000256" key="3">
    <source>
        <dbReference type="SAM" id="SignalP"/>
    </source>
</evidence>
<dbReference type="OrthoDB" id="8914127at2"/>
<dbReference type="EMBL" id="FMZC01000023">
    <property type="protein sequence ID" value="SDE62704.1"/>
    <property type="molecule type" value="Genomic_DNA"/>
</dbReference>
<dbReference type="AlphaFoldDB" id="A0A1G7EGD1"/>
<feature type="region of interest" description="Disordered" evidence="1">
    <location>
        <begin position="230"/>
        <end position="356"/>
    </location>
</feature>
<feature type="signal peptide" evidence="3">
    <location>
        <begin position="1"/>
        <end position="20"/>
    </location>
</feature>
<feature type="transmembrane region" description="Helical" evidence="2">
    <location>
        <begin position="425"/>
        <end position="444"/>
    </location>
</feature>
<gene>
    <name evidence="4" type="ORF">SAMN05192589_12315</name>
</gene>
<evidence type="ECO:0000313" key="4">
    <source>
        <dbReference type="EMBL" id="SDE62704.1"/>
    </source>
</evidence>
<feature type="compositionally biased region" description="Pro residues" evidence="1">
    <location>
        <begin position="330"/>
        <end position="340"/>
    </location>
</feature>
<proteinExistence type="predicted"/>
<keyword evidence="2" id="KW-0472">Membrane</keyword>
<feature type="compositionally biased region" description="Pro residues" evidence="1">
    <location>
        <begin position="258"/>
        <end position="286"/>
    </location>
</feature>
<keyword evidence="2" id="KW-0812">Transmembrane</keyword>
<keyword evidence="2" id="KW-1133">Transmembrane helix</keyword>
<keyword evidence="5" id="KW-1185">Reference proteome</keyword>
<dbReference type="STRING" id="187868.SAMN05192589_12315"/>
<keyword evidence="3" id="KW-0732">Signal</keyword>
<evidence type="ECO:0000256" key="1">
    <source>
        <dbReference type="SAM" id="MobiDB-lite"/>
    </source>
</evidence>
<dbReference type="NCBIfam" id="NF041109">
    <property type="entry name" value="VF_TspB_C_term"/>
    <property type="match status" value="1"/>
</dbReference>
<protein>
    <submittedName>
        <fullName evidence="4">TspB protein</fullName>
    </submittedName>
</protein>
<dbReference type="Proteomes" id="UP000198781">
    <property type="component" value="Unassembled WGS sequence"/>
</dbReference>
<organism evidence="4 5">
    <name type="scientific">Paracidovorax valerianellae</name>
    <dbReference type="NCBI Taxonomy" id="187868"/>
    <lineage>
        <taxon>Bacteria</taxon>
        <taxon>Pseudomonadati</taxon>
        <taxon>Pseudomonadota</taxon>
        <taxon>Betaproteobacteria</taxon>
        <taxon>Burkholderiales</taxon>
        <taxon>Comamonadaceae</taxon>
        <taxon>Paracidovorax</taxon>
    </lineage>
</organism>
<name>A0A1G7EGD1_9BURK</name>
<feature type="chain" id="PRO_5011683647" evidence="3">
    <location>
        <begin position="21"/>
        <end position="448"/>
    </location>
</feature>